<feature type="binding site" evidence="8">
    <location>
        <position position="193"/>
    </location>
    <ligand>
        <name>ATP</name>
        <dbReference type="ChEBI" id="CHEBI:30616"/>
    </ligand>
</feature>
<dbReference type="GO" id="GO:0005829">
    <property type="term" value="C:cytosol"/>
    <property type="evidence" value="ECO:0007669"/>
    <property type="project" value="TreeGrafter"/>
</dbReference>
<dbReference type="Proteomes" id="UP000228921">
    <property type="component" value="Unassembled WGS sequence"/>
</dbReference>
<evidence type="ECO:0000256" key="6">
    <source>
        <dbReference type="ARBA" id="ARBA00023146"/>
    </source>
</evidence>
<dbReference type="EMBL" id="PGTK01000001">
    <property type="protein sequence ID" value="PJF32090.1"/>
    <property type="molecule type" value="Genomic_DNA"/>
</dbReference>
<dbReference type="CDD" id="cd00806">
    <property type="entry name" value="TrpRS_core"/>
    <property type="match status" value="1"/>
</dbReference>
<evidence type="ECO:0000313" key="10">
    <source>
        <dbReference type="EMBL" id="PJF32090.1"/>
    </source>
</evidence>
<dbReference type="InterPro" id="IPR002306">
    <property type="entry name" value="Trp-tRNA-ligase"/>
</dbReference>
<keyword evidence="8" id="KW-0963">Cytoplasm</keyword>
<feature type="binding site" evidence="8">
    <location>
        <begin position="202"/>
        <end position="206"/>
    </location>
    <ligand>
        <name>ATP</name>
        <dbReference type="ChEBI" id="CHEBI:30616"/>
    </ligand>
</feature>
<keyword evidence="2 8" id="KW-0436">Ligase</keyword>
<comment type="subunit">
    <text evidence="8">Homodimer.</text>
</comment>
<dbReference type="PANTHER" id="PTHR43766:SF1">
    <property type="entry name" value="TRYPTOPHAN--TRNA LIGASE, MITOCHONDRIAL"/>
    <property type="match status" value="1"/>
</dbReference>
<feature type="short sequence motif" description="'KMSKS' region" evidence="8">
    <location>
        <begin position="202"/>
        <end position="206"/>
    </location>
</feature>
<feature type="binding site" evidence="8">
    <location>
        <begin position="17"/>
        <end position="19"/>
    </location>
    <ligand>
        <name>ATP</name>
        <dbReference type="ChEBI" id="CHEBI:30616"/>
    </ligand>
</feature>
<dbReference type="PANTHER" id="PTHR43766">
    <property type="entry name" value="TRYPTOPHAN--TRNA LIGASE, MITOCHONDRIAL"/>
    <property type="match status" value="1"/>
</dbReference>
<dbReference type="PROSITE" id="PS00178">
    <property type="entry name" value="AA_TRNA_LIGASE_I"/>
    <property type="match status" value="1"/>
</dbReference>
<keyword evidence="6 8" id="KW-0030">Aminoacyl-tRNA synthetase</keyword>
<feature type="binding site" evidence="8">
    <location>
        <position position="142"/>
    </location>
    <ligand>
        <name>L-tryptophan</name>
        <dbReference type="ChEBI" id="CHEBI:57912"/>
    </ligand>
</feature>
<feature type="short sequence motif" description="'HIGH' region" evidence="8">
    <location>
        <begin position="18"/>
        <end position="26"/>
    </location>
</feature>
<dbReference type="InterPro" id="IPR024109">
    <property type="entry name" value="Trp-tRNA-ligase_bac-type"/>
</dbReference>
<dbReference type="FunFam" id="1.10.240.10:FF:000002">
    <property type="entry name" value="Tryptophan--tRNA ligase"/>
    <property type="match status" value="1"/>
</dbReference>
<sequence length="343" mass="37916">MSETKPTRPPRILSGIQPSGQLTIGNYLGALKQWVQLQHDYDCYYCIVDMHAITVPQDPTELREGTRRNAALYLACGLQLEHATIFVQSHVSAHAELGWILGCFTPMGWLNRMTQFKDKAAKQQAESVSAGLFTYPTLMAADILLYQADLVPVGDDQRQHLELTRDLAQRFNSQYGETFTVPEGFFPKAGARIMGLDNPLAKMSKSDPSEYHAVYMLDEPDRIKKKIMRAVTDSGSGIYFTDDPAKAGVNNLLTIYQAFTDETTESIEARFAGKGYGDLKKAVVEAVVEGLRPIQARYRELTADGGLIDQVLAQGAAKARIVANATLNAVRDRVGFLPAIDRP</sequence>
<dbReference type="EC" id="6.1.1.2" evidence="8"/>
<accession>A0A2M8P3G9</accession>
<evidence type="ECO:0000256" key="4">
    <source>
        <dbReference type="ARBA" id="ARBA00022840"/>
    </source>
</evidence>
<comment type="function">
    <text evidence="8">Catalyzes the attachment of tryptophan to tRNA(Trp).</text>
</comment>
<dbReference type="PRINTS" id="PR01039">
    <property type="entry name" value="TRNASYNTHTRP"/>
</dbReference>
<name>A0A2M8P3G9_9CHLR</name>
<dbReference type="GO" id="GO:0004830">
    <property type="term" value="F:tryptophan-tRNA ligase activity"/>
    <property type="evidence" value="ECO:0007669"/>
    <property type="project" value="UniProtKB-UniRule"/>
</dbReference>
<dbReference type="GO" id="GO:0005524">
    <property type="term" value="F:ATP binding"/>
    <property type="evidence" value="ECO:0007669"/>
    <property type="project" value="UniProtKB-UniRule"/>
</dbReference>
<evidence type="ECO:0000256" key="8">
    <source>
        <dbReference type="HAMAP-Rule" id="MF_00140"/>
    </source>
</evidence>
<evidence type="ECO:0000256" key="2">
    <source>
        <dbReference type="ARBA" id="ARBA00022598"/>
    </source>
</evidence>
<dbReference type="HAMAP" id="MF_00140_B">
    <property type="entry name" value="Trp_tRNA_synth_B"/>
    <property type="match status" value="1"/>
</dbReference>
<evidence type="ECO:0000313" key="11">
    <source>
        <dbReference type="Proteomes" id="UP000228921"/>
    </source>
</evidence>
<keyword evidence="4 8" id="KW-0067">ATP-binding</keyword>
<comment type="similarity">
    <text evidence="1 8 9">Belongs to the class-I aminoacyl-tRNA synthetase family.</text>
</comment>
<dbReference type="Gene3D" id="3.40.50.620">
    <property type="entry name" value="HUPs"/>
    <property type="match status" value="1"/>
</dbReference>
<dbReference type="InterPro" id="IPR014729">
    <property type="entry name" value="Rossmann-like_a/b/a_fold"/>
</dbReference>
<feature type="binding site" evidence="8">
    <location>
        <begin position="25"/>
        <end position="26"/>
    </location>
    <ligand>
        <name>ATP</name>
        <dbReference type="ChEBI" id="CHEBI:30616"/>
    </ligand>
</feature>
<dbReference type="AlphaFoldDB" id="A0A2M8P3G9"/>
<dbReference type="InterPro" id="IPR002305">
    <property type="entry name" value="aa-tRNA-synth_Ic"/>
</dbReference>
<evidence type="ECO:0000256" key="3">
    <source>
        <dbReference type="ARBA" id="ARBA00022741"/>
    </source>
</evidence>
<comment type="subcellular location">
    <subcellularLocation>
        <location evidence="8">Cytoplasm</location>
    </subcellularLocation>
</comment>
<comment type="catalytic activity">
    <reaction evidence="7 8">
        <text>tRNA(Trp) + L-tryptophan + ATP = L-tryptophyl-tRNA(Trp) + AMP + diphosphate + H(+)</text>
        <dbReference type="Rhea" id="RHEA:24080"/>
        <dbReference type="Rhea" id="RHEA-COMP:9671"/>
        <dbReference type="Rhea" id="RHEA-COMP:9705"/>
        <dbReference type="ChEBI" id="CHEBI:15378"/>
        <dbReference type="ChEBI" id="CHEBI:30616"/>
        <dbReference type="ChEBI" id="CHEBI:33019"/>
        <dbReference type="ChEBI" id="CHEBI:57912"/>
        <dbReference type="ChEBI" id="CHEBI:78442"/>
        <dbReference type="ChEBI" id="CHEBI:78535"/>
        <dbReference type="ChEBI" id="CHEBI:456215"/>
        <dbReference type="EC" id="6.1.1.2"/>
    </reaction>
</comment>
<evidence type="ECO:0000256" key="1">
    <source>
        <dbReference type="ARBA" id="ARBA00005594"/>
    </source>
</evidence>
<dbReference type="Gene3D" id="1.10.240.10">
    <property type="entry name" value="Tyrosyl-Transfer RNA Synthetase"/>
    <property type="match status" value="1"/>
</dbReference>
<proteinExistence type="inferred from homology"/>
<evidence type="ECO:0000256" key="5">
    <source>
        <dbReference type="ARBA" id="ARBA00022917"/>
    </source>
</evidence>
<reference evidence="10 11" key="1">
    <citation type="submission" date="2017-11" db="EMBL/GenBank/DDBJ databases">
        <title>Evolution of Phototrophy in the Chloroflexi Phylum Driven by Horizontal Gene Transfer.</title>
        <authorList>
            <person name="Ward L.M."/>
            <person name="Hemp J."/>
            <person name="Shih P.M."/>
            <person name="Mcglynn S.E."/>
            <person name="Fischer W."/>
        </authorList>
    </citation>
    <scope>NUCLEOTIDE SEQUENCE [LARGE SCALE GENOMIC DNA]</scope>
    <source>
        <strain evidence="10">CP2_2F</strain>
    </source>
</reference>
<evidence type="ECO:0000256" key="7">
    <source>
        <dbReference type="ARBA" id="ARBA00049929"/>
    </source>
</evidence>
<keyword evidence="3 8" id="KW-0547">Nucleotide-binding</keyword>
<feature type="binding site" evidence="8">
    <location>
        <begin position="154"/>
        <end position="156"/>
    </location>
    <ligand>
        <name>ATP</name>
        <dbReference type="ChEBI" id="CHEBI:30616"/>
    </ligand>
</feature>
<protein>
    <recommendedName>
        <fullName evidence="8">Tryptophan--tRNA ligase</fullName>
        <ecNumber evidence="8">6.1.1.2</ecNumber>
    </recommendedName>
    <alternativeName>
        <fullName evidence="8">Tryptophanyl-tRNA synthetase</fullName>
        <shortName evidence="8">TrpRS</shortName>
    </alternativeName>
</protein>
<comment type="caution">
    <text evidence="10">The sequence shown here is derived from an EMBL/GenBank/DDBJ whole genome shotgun (WGS) entry which is preliminary data.</text>
</comment>
<dbReference type="InterPro" id="IPR001412">
    <property type="entry name" value="aa-tRNA-synth_I_CS"/>
</dbReference>
<dbReference type="NCBIfam" id="TIGR00233">
    <property type="entry name" value="trpS"/>
    <property type="match status" value="1"/>
</dbReference>
<gene>
    <name evidence="8 10" type="primary">trpS</name>
    <name evidence="10" type="ORF">CUN51_00225</name>
</gene>
<dbReference type="GO" id="GO:0006436">
    <property type="term" value="P:tryptophanyl-tRNA aminoacylation"/>
    <property type="evidence" value="ECO:0007669"/>
    <property type="project" value="UniProtKB-UniRule"/>
</dbReference>
<evidence type="ECO:0000256" key="9">
    <source>
        <dbReference type="RuleBase" id="RU363036"/>
    </source>
</evidence>
<keyword evidence="5 8" id="KW-0648">Protein biosynthesis</keyword>
<dbReference type="SUPFAM" id="SSF52374">
    <property type="entry name" value="Nucleotidylyl transferase"/>
    <property type="match status" value="1"/>
</dbReference>
<organism evidence="10 11">
    <name type="scientific">Candidatus Thermofonsia Clade 1 bacterium</name>
    <dbReference type="NCBI Taxonomy" id="2364210"/>
    <lineage>
        <taxon>Bacteria</taxon>
        <taxon>Bacillati</taxon>
        <taxon>Chloroflexota</taxon>
        <taxon>Candidatus Thermofontia</taxon>
        <taxon>Candidatus Thermofonsia Clade 1</taxon>
    </lineage>
</organism>
<dbReference type="Pfam" id="PF00579">
    <property type="entry name" value="tRNA-synt_1b"/>
    <property type="match status" value="1"/>
</dbReference>
<dbReference type="InterPro" id="IPR050203">
    <property type="entry name" value="Trp-tRNA_synthetase"/>
</dbReference>